<keyword evidence="6" id="KW-0833">Ubl conjugation pathway</keyword>
<dbReference type="Gene3D" id="3.30.40.10">
    <property type="entry name" value="Zinc/RING finger domain, C3HC4 (zinc finger)"/>
    <property type="match status" value="1"/>
</dbReference>
<evidence type="ECO:0000256" key="4">
    <source>
        <dbReference type="ARBA" id="ARBA00022771"/>
    </source>
</evidence>
<protein>
    <recommendedName>
        <fullName evidence="1">Anaphase-promoting complex subunit 11</fullName>
    </recommendedName>
</protein>
<dbReference type="SUPFAM" id="SSF57850">
    <property type="entry name" value="RING/U-box"/>
    <property type="match status" value="1"/>
</dbReference>
<dbReference type="Pfam" id="PF12861">
    <property type="entry name" value="zf-ANAPC11"/>
    <property type="match status" value="1"/>
</dbReference>
<evidence type="ECO:0000256" key="7">
    <source>
        <dbReference type="ARBA" id="ARBA00022833"/>
    </source>
</evidence>
<keyword evidence="4 9" id="KW-0863">Zinc-finger</keyword>
<dbReference type="Proteomes" id="UP000717585">
    <property type="component" value="Unassembled WGS sequence"/>
</dbReference>
<evidence type="ECO:0000256" key="2">
    <source>
        <dbReference type="ARBA" id="ARBA00022618"/>
    </source>
</evidence>
<dbReference type="GO" id="GO:0005680">
    <property type="term" value="C:anaphase-promoting complex"/>
    <property type="evidence" value="ECO:0007669"/>
    <property type="project" value="InterPro"/>
</dbReference>
<evidence type="ECO:0000256" key="6">
    <source>
        <dbReference type="ARBA" id="ARBA00022786"/>
    </source>
</evidence>
<evidence type="ECO:0000256" key="1">
    <source>
        <dbReference type="ARBA" id="ARBA00013928"/>
    </source>
</evidence>
<feature type="domain" description="RING-type" evidence="10">
    <location>
        <begin position="34"/>
        <end position="75"/>
    </location>
</feature>
<evidence type="ECO:0000256" key="3">
    <source>
        <dbReference type="ARBA" id="ARBA00022723"/>
    </source>
</evidence>
<name>A0A8J6E1M7_9EUKA</name>
<keyword evidence="7" id="KW-0862">Zinc</keyword>
<keyword evidence="5" id="KW-0498">Mitosis</keyword>
<proteinExistence type="predicted"/>
<evidence type="ECO:0000313" key="11">
    <source>
        <dbReference type="EMBL" id="KAG9393251.1"/>
    </source>
</evidence>
<dbReference type="GO" id="GO:0061630">
    <property type="term" value="F:ubiquitin protein ligase activity"/>
    <property type="evidence" value="ECO:0007669"/>
    <property type="project" value="InterPro"/>
</dbReference>
<reference evidence="11" key="1">
    <citation type="submission" date="2021-05" db="EMBL/GenBank/DDBJ databases">
        <title>A free-living protist that lacks canonical eukaryotic 1 DNA replication and segregation systems.</title>
        <authorList>
            <person name="Salas-Leiva D.E."/>
            <person name="Tromer E.C."/>
            <person name="Curtis B.A."/>
            <person name="Jerlstrom-Hultqvist J."/>
            <person name="Kolisko M."/>
            <person name="Yi Z."/>
            <person name="Salas-Leiva J.S."/>
            <person name="Gallot-Lavallee L."/>
            <person name="Kops G.J.P.L."/>
            <person name="Archibald J.M."/>
            <person name="Simpson A.G.B."/>
            <person name="Roger A.J."/>
        </authorList>
    </citation>
    <scope>NUCLEOTIDE SEQUENCE</scope>
    <source>
        <strain evidence="11">BICM</strain>
    </source>
</reference>
<dbReference type="GO" id="GO:0031145">
    <property type="term" value="P:anaphase-promoting complex-dependent catabolic process"/>
    <property type="evidence" value="ECO:0007669"/>
    <property type="project" value="InterPro"/>
</dbReference>
<dbReference type="FunFam" id="3.30.40.10:FF:000552">
    <property type="entry name" value="Anaphase promoting complex subunit, putative"/>
    <property type="match status" value="1"/>
</dbReference>
<dbReference type="InterPro" id="IPR013083">
    <property type="entry name" value="Znf_RING/FYVE/PHD"/>
</dbReference>
<organism evidence="11 12">
    <name type="scientific">Carpediemonas membranifera</name>
    <dbReference type="NCBI Taxonomy" id="201153"/>
    <lineage>
        <taxon>Eukaryota</taxon>
        <taxon>Metamonada</taxon>
        <taxon>Carpediemonas-like organisms</taxon>
        <taxon>Carpediemonas</taxon>
    </lineage>
</organism>
<evidence type="ECO:0000256" key="9">
    <source>
        <dbReference type="PROSITE-ProRule" id="PRU00175"/>
    </source>
</evidence>
<dbReference type="InterPro" id="IPR051031">
    <property type="entry name" value="RING-box_E3_Ubiquitin_Ligase"/>
</dbReference>
<dbReference type="GO" id="GO:0097602">
    <property type="term" value="F:cullin family protein binding"/>
    <property type="evidence" value="ECO:0007669"/>
    <property type="project" value="InterPro"/>
</dbReference>
<dbReference type="GO" id="GO:0008270">
    <property type="term" value="F:zinc ion binding"/>
    <property type="evidence" value="ECO:0007669"/>
    <property type="project" value="UniProtKB-KW"/>
</dbReference>
<dbReference type="OrthoDB" id="1681166at2759"/>
<sequence>MKIEVKDWHTVAKWKWLKSEDSCGICQMPFEMACPKCTIPGDDCPVALGKCSHAFHIHCIMKWLENGRTECPLCRQPFEFDNN</sequence>
<keyword evidence="3" id="KW-0479">Metal-binding</keyword>
<dbReference type="InterPro" id="IPR001841">
    <property type="entry name" value="Znf_RING"/>
</dbReference>
<keyword evidence="12" id="KW-1185">Reference proteome</keyword>
<dbReference type="PANTHER" id="PTHR11210">
    <property type="entry name" value="RING BOX"/>
    <property type="match status" value="1"/>
</dbReference>
<evidence type="ECO:0000259" key="10">
    <source>
        <dbReference type="PROSITE" id="PS50089"/>
    </source>
</evidence>
<dbReference type="EMBL" id="JAHDYR010000025">
    <property type="protein sequence ID" value="KAG9393251.1"/>
    <property type="molecule type" value="Genomic_DNA"/>
</dbReference>
<dbReference type="InterPro" id="IPR024991">
    <property type="entry name" value="RING-H2_APC11"/>
</dbReference>
<evidence type="ECO:0000313" key="12">
    <source>
        <dbReference type="Proteomes" id="UP000717585"/>
    </source>
</evidence>
<gene>
    <name evidence="11" type="ORF">J8273_3384</name>
</gene>
<dbReference type="GO" id="GO:0051301">
    <property type="term" value="P:cell division"/>
    <property type="evidence" value="ECO:0007669"/>
    <property type="project" value="UniProtKB-KW"/>
</dbReference>
<dbReference type="PROSITE" id="PS50089">
    <property type="entry name" value="ZF_RING_2"/>
    <property type="match status" value="1"/>
</dbReference>
<dbReference type="AlphaFoldDB" id="A0A8J6E1M7"/>
<dbReference type="CDD" id="cd16456">
    <property type="entry name" value="RING-H2_APC11"/>
    <property type="match status" value="1"/>
</dbReference>
<evidence type="ECO:0000256" key="5">
    <source>
        <dbReference type="ARBA" id="ARBA00022776"/>
    </source>
</evidence>
<accession>A0A8J6E1M7</accession>
<keyword evidence="8" id="KW-0131">Cell cycle</keyword>
<comment type="caution">
    <text evidence="11">The sequence shown here is derived from an EMBL/GenBank/DDBJ whole genome shotgun (WGS) entry which is preliminary data.</text>
</comment>
<keyword evidence="2" id="KW-0132">Cell division</keyword>
<evidence type="ECO:0000256" key="8">
    <source>
        <dbReference type="ARBA" id="ARBA00023306"/>
    </source>
</evidence>